<dbReference type="SUPFAM" id="SSF56112">
    <property type="entry name" value="Protein kinase-like (PK-like)"/>
    <property type="match status" value="1"/>
</dbReference>
<sequence length="309" mass="35237">MGRSPTPPPQVIGIVPKRTDGALSIYFTGASFQLYPHEPPPVPENKNPRYQAGAPRLLKFPDRLQTAIDRRQPLSSTSFSMSLDERLPCSMRKLTHVWTVHVPAVSNLTLVAKIFDPAYMSDESSKFTDPFSFLDISVSHEVAAYCRLQDTNVPRFHGHFLMPIPSQGDRTVHVLLMEHIDGKDFRILVPVQKAKDVCPAHKLAIINMALHLNLDAFVRGVFPLDFQPRNVILRTPGRRIEFCEKDDCPVRSEVDLDDVRGVLVDLENVGLGDPMKKLRKPAYRAKVVNKQRRRYLKRWLENEVQQWGQ</sequence>
<protein>
    <recommendedName>
        <fullName evidence="3">Protein kinase domain-containing protein</fullName>
    </recommendedName>
</protein>
<dbReference type="AlphaFoldDB" id="A0A284QPA7"/>
<dbReference type="Proteomes" id="UP000219338">
    <property type="component" value="Unassembled WGS sequence"/>
</dbReference>
<dbReference type="EMBL" id="FUEG01000001">
    <property type="protein sequence ID" value="SJK98288.1"/>
    <property type="molecule type" value="Genomic_DNA"/>
</dbReference>
<keyword evidence="2" id="KW-1185">Reference proteome</keyword>
<dbReference type="OrthoDB" id="4267316at2759"/>
<accession>A0A284QPA7</accession>
<name>A0A284QPA7_ARMOS</name>
<organism evidence="1 2">
    <name type="scientific">Armillaria ostoyae</name>
    <name type="common">Armillaria root rot fungus</name>
    <dbReference type="NCBI Taxonomy" id="47428"/>
    <lineage>
        <taxon>Eukaryota</taxon>
        <taxon>Fungi</taxon>
        <taxon>Dikarya</taxon>
        <taxon>Basidiomycota</taxon>
        <taxon>Agaricomycotina</taxon>
        <taxon>Agaricomycetes</taxon>
        <taxon>Agaricomycetidae</taxon>
        <taxon>Agaricales</taxon>
        <taxon>Marasmiineae</taxon>
        <taxon>Physalacriaceae</taxon>
        <taxon>Armillaria</taxon>
    </lineage>
</organism>
<gene>
    <name evidence="1" type="ORF">ARMOST_01551</name>
</gene>
<evidence type="ECO:0000313" key="2">
    <source>
        <dbReference type="Proteomes" id="UP000219338"/>
    </source>
</evidence>
<reference evidence="2" key="1">
    <citation type="journal article" date="2017" name="Nat. Ecol. Evol.">
        <title>Genome expansion and lineage-specific genetic innovations in the forest pathogenic fungi Armillaria.</title>
        <authorList>
            <person name="Sipos G."/>
            <person name="Prasanna A.N."/>
            <person name="Walter M.C."/>
            <person name="O'Connor E."/>
            <person name="Balint B."/>
            <person name="Krizsan K."/>
            <person name="Kiss B."/>
            <person name="Hess J."/>
            <person name="Varga T."/>
            <person name="Slot J."/>
            <person name="Riley R."/>
            <person name="Boka B."/>
            <person name="Rigling D."/>
            <person name="Barry K."/>
            <person name="Lee J."/>
            <person name="Mihaltcheva S."/>
            <person name="LaButti K."/>
            <person name="Lipzen A."/>
            <person name="Waldron R."/>
            <person name="Moloney N.M."/>
            <person name="Sperisen C."/>
            <person name="Kredics L."/>
            <person name="Vagvoelgyi C."/>
            <person name="Patrignani A."/>
            <person name="Fitzpatrick D."/>
            <person name="Nagy I."/>
            <person name="Doyle S."/>
            <person name="Anderson J.B."/>
            <person name="Grigoriev I.V."/>
            <person name="Gueldener U."/>
            <person name="Muensterkoetter M."/>
            <person name="Nagy L.G."/>
        </authorList>
    </citation>
    <scope>NUCLEOTIDE SEQUENCE [LARGE SCALE GENOMIC DNA]</scope>
    <source>
        <strain evidence="2">C18/9</strain>
    </source>
</reference>
<proteinExistence type="predicted"/>
<evidence type="ECO:0000313" key="1">
    <source>
        <dbReference type="EMBL" id="SJK98288.1"/>
    </source>
</evidence>
<dbReference type="InterPro" id="IPR011009">
    <property type="entry name" value="Kinase-like_dom_sf"/>
</dbReference>
<evidence type="ECO:0008006" key="3">
    <source>
        <dbReference type="Google" id="ProtNLM"/>
    </source>
</evidence>